<feature type="transmembrane region" description="Helical" evidence="7">
    <location>
        <begin position="288"/>
        <end position="308"/>
    </location>
</feature>
<dbReference type="PANTHER" id="PTHR13317:SF4">
    <property type="entry name" value="TRANSMEMBRANE ANTERIOR POSTERIOR TRANSFORMATION PROTEIN 1 HOMOLOG"/>
    <property type="match status" value="1"/>
</dbReference>
<feature type="transmembrane region" description="Helical" evidence="7">
    <location>
        <begin position="477"/>
        <end position="501"/>
    </location>
</feature>
<evidence type="ECO:0000256" key="6">
    <source>
        <dbReference type="SAM" id="MobiDB-lite"/>
    </source>
</evidence>
<comment type="subcellular location">
    <subcellularLocation>
        <location evidence="1">Membrane</location>
        <topology evidence="1">Multi-pass membrane protein</topology>
    </subcellularLocation>
</comment>
<feature type="transmembrane region" description="Helical" evidence="7">
    <location>
        <begin position="452"/>
        <end position="471"/>
    </location>
</feature>
<dbReference type="InterPro" id="IPR008010">
    <property type="entry name" value="Tatp1"/>
</dbReference>
<evidence type="ECO:0000313" key="9">
    <source>
        <dbReference type="WBParaSite" id="sdigi.contig433.g8285.t1"/>
    </source>
</evidence>
<reference evidence="9" key="1">
    <citation type="submission" date="2022-11" db="UniProtKB">
        <authorList>
            <consortium name="WormBaseParasite"/>
        </authorList>
    </citation>
    <scope>IDENTIFICATION</scope>
</reference>
<feature type="transmembrane region" description="Helical" evidence="7">
    <location>
        <begin position="217"/>
        <end position="238"/>
    </location>
</feature>
<evidence type="ECO:0000256" key="2">
    <source>
        <dbReference type="ARBA" id="ARBA00008803"/>
    </source>
</evidence>
<dbReference type="PANTHER" id="PTHR13317">
    <property type="entry name" value="TRANSMEMBRANE ANTERIOR POSTERIOR TRANSFORMATION PROTEIN 1 HOMOLOG"/>
    <property type="match status" value="1"/>
</dbReference>
<sequence length="658" mass="75503">MELDKGLITSLTTRNRCQLHKPDWTQDILGQSSGQLAVARVAYKEASMYVFRLLSWKVALVRSMDSLCTDEGVRFRKVKKVNAIDENSSELEESDVDHYKEEVQEGSSNISPYSWDGEQSEGDCLHVPSFWDYIWGELTRGYSLDNDELRYAEKQKKISAFLKIPIELEKFLFYGTLQCLEAFCHLSTFLPIRLVASIFGSLMYWRKWTASNTCDFLKAFIVAFCSCLMTLIDTSVMYHQVRGQGVIKLYIFYNMLEVADKLFSSFGQDIFDALFWSSTQPSSSYVRMFVHLFIAIIYTWLHTILVLLQATTLNVAFNSHTQALLAIMMSNNFVELKGSVFKKFAKANLFQMSCSDVRERFHIFTLLAVVVVRNMMAVNWKFEHFVEMLPDLALVTIAEVIVDWLKHAFITKFNEIPAEVYQDFTITIAFDVVRSRGEKAFSDYSDQVSRRMGFIPIPLTIMLIRVLTQTFDFTAASVQLFFCLTWMLLLSLKIVNGIIVLKKACEHVKRYRDLQEKTECETFRKRVLMMKSKSAPSSPRISLIDFSDVLHQTAASKGFTVSDLMSHWDELNHSLETTPVPEPRRTMSLAVFKSRRDNSLPSHNANAEKDEKEDGSEVADHSRIIPRKRTRTTECESLSDVQAYTMLGSTTEPAEGIQ</sequence>
<dbReference type="Proteomes" id="UP000887581">
    <property type="component" value="Unplaced"/>
</dbReference>
<dbReference type="GO" id="GO:0036064">
    <property type="term" value="C:ciliary basal body"/>
    <property type="evidence" value="ECO:0007669"/>
    <property type="project" value="TreeGrafter"/>
</dbReference>
<evidence type="ECO:0000256" key="1">
    <source>
        <dbReference type="ARBA" id="ARBA00004141"/>
    </source>
</evidence>
<dbReference type="GO" id="GO:0005789">
    <property type="term" value="C:endoplasmic reticulum membrane"/>
    <property type="evidence" value="ECO:0007669"/>
    <property type="project" value="TreeGrafter"/>
</dbReference>
<dbReference type="GO" id="GO:0045724">
    <property type="term" value="P:positive regulation of cilium assembly"/>
    <property type="evidence" value="ECO:0007669"/>
    <property type="project" value="TreeGrafter"/>
</dbReference>
<organism evidence="8 9">
    <name type="scientific">Setaria digitata</name>
    <dbReference type="NCBI Taxonomy" id="48799"/>
    <lineage>
        <taxon>Eukaryota</taxon>
        <taxon>Metazoa</taxon>
        <taxon>Ecdysozoa</taxon>
        <taxon>Nematoda</taxon>
        <taxon>Chromadorea</taxon>
        <taxon>Rhabditida</taxon>
        <taxon>Spirurina</taxon>
        <taxon>Spiruromorpha</taxon>
        <taxon>Filarioidea</taxon>
        <taxon>Setariidae</taxon>
        <taxon>Setaria</taxon>
    </lineage>
</organism>
<keyword evidence="4 7" id="KW-1133">Transmembrane helix</keyword>
<keyword evidence="8" id="KW-1185">Reference proteome</keyword>
<feature type="region of interest" description="Disordered" evidence="6">
    <location>
        <begin position="593"/>
        <end position="634"/>
    </location>
</feature>
<proteinExistence type="inferred from homology"/>
<evidence type="ECO:0000256" key="5">
    <source>
        <dbReference type="ARBA" id="ARBA00023136"/>
    </source>
</evidence>
<evidence type="ECO:0000256" key="3">
    <source>
        <dbReference type="ARBA" id="ARBA00022692"/>
    </source>
</evidence>
<evidence type="ECO:0000256" key="7">
    <source>
        <dbReference type="SAM" id="Phobius"/>
    </source>
</evidence>
<accession>A0A915PXY1</accession>
<protein>
    <submittedName>
        <fullName evidence="9">Uncharacterized protein</fullName>
    </submittedName>
</protein>
<comment type="similarity">
    <text evidence="2">Belongs to the TAPT1 family.</text>
</comment>
<dbReference type="Pfam" id="PF05346">
    <property type="entry name" value="DUF747"/>
    <property type="match status" value="1"/>
</dbReference>
<evidence type="ECO:0000256" key="4">
    <source>
        <dbReference type="ARBA" id="ARBA00022989"/>
    </source>
</evidence>
<evidence type="ECO:0000313" key="8">
    <source>
        <dbReference type="Proteomes" id="UP000887581"/>
    </source>
</evidence>
<dbReference type="AlphaFoldDB" id="A0A915PXY1"/>
<feature type="transmembrane region" description="Helical" evidence="7">
    <location>
        <begin position="186"/>
        <end position="205"/>
    </location>
</feature>
<keyword evidence="5 7" id="KW-0472">Membrane</keyword>
<name>A0A915PXY1_9BILA</name>
<keyword evidence="3 7" id="KW-0812">Transmembrane</keyword>
<dbReference type="WBParaSite" id="sdigi.contig433.g8285.t1">
    <property type="protein sequence ID" value="sdigi.contig433.g8285.t1"/>
    <property type="gene ID" value="sdigi.contig433.g8285"/>
</dbReference>